<dbReference type="Pfam" id="PF03921">
    <property type="entry name" value="ICAM_N"/>
    <property type="match status" value="1"/>
</dbReference>
<evidence type="ECO:0000256" key="1">
    <source>
        <dbReference type="SAM" id="MobiDB-lite"/>
    </source>
</evidence>
<keyword evidence="3" id="KW-0732">Signal</keyword>
<keyword evidence="2" id="KW-0472">Membrane</keyword>
<dbReference type="Gene3D" id="2.60.40.10">
    <property type="entry name" value="Immunoglobulins"/>
    <property type="match status" value="5"/>
</dbReference>
<dbReference type="GO" id="GO:0007155">
    <property type="term" value="P:cell adhesion"/>
    <property type="evidence" value="ECO:0007669"/>
    <property type="project" value="InterPro"/>
</dbReference>
<keyword evidence="2" id="KW-0812">Transmembrane</keyword>
<reference evidence="5 6" key="1">
    <citation type="submission" date="2024-05" db="EMBL/GenBank/DDBJ databases">
        <title>A high-quality chromosomal-level genome assembly of Topmouth culter (Culter alburnus).</title>
        <authorList>
            <person name="Zhao H."/>
        </authorList>
    </citation>
    <scope>NUCLEOTIDE SEQUENCE [LARGE SCALE GENOMIC DNA]</scope>
    <source>
        <strain evidence="5">CATC2023</strain>
        <tissue evidence="5">Muscle</tissue>
    </source>
</reference>
<evidence type="ECO:0000256" key="2">
    <source>
        <dbReference type="SAM" id="Phobius"/>
    </source>
</evidence>
<dbReference type="Proteomes" id="UP001479290">
    <property type="component" value="Unassembled WGS sequence"/>
</dbReference>
<feature type="chain" id="PRO_5043374150" description="Ig-like domain-containing protein" evidence="3">
    <location>
        <begin position="35"/>
        <end position="569"/>
    </location>
</feature>
<proteinExistence type="predicted"/>
<feature type="compositionally biased region" description="Polar residues" evidence="1">
    <location>
        <begin position="545"/>
        <end position="554"/>
    </location>
</feature>
<dbReference type="InterPro" id="IPR036179">
    <property type="entry name" value="Ig-like_dom_sf"/>
</dbReference>
<comment type="caution">
    <text evidence="5">The sequence shown here is derived from an EMBL/GenBank/DDBJ whole genome shotgun (WGS) entry which is preliminary data.</text>
</comment>
<gene>
    <name evidence="5" type="ORF">ABG768_019839</name>
</gene>
<feature type="domain" description="Ig-like" evidence="4">
    <location>
        <begin position="309"/>
        <end position="407"/>
    </location>
</feature>
<dbReference type="InterPro" id="IPR047012">
    <property type="entry name" value="ICAM_VCAM"/>
</dbReference>
<sequence>MKKQSFFLPTFFRIFCMRLFGFGFLLSVVTGTHAAECPLQLNPQRVVVRYNGSVAVNCSTSVQHDGMGWEASEGAVPMSKDNLITWRVSDLREWDREPFCYINTKDRDQCKIELPVTVYKTPDSVSISTVDHIGPMKEGNQYELQCDVLNVAPVQYLTVKWYKGQTLVNQTTFNDTIKTPVNETDTLMIRPDRSDGVQYRCEAELKLGEEGPQPPPKVTSDPLSITVHYKPTINETKLPSIVPVFRGYPVVIVCEAEGKPKPTISWNLGTNKPVYSETLTVTDSTPEDLSCIANNSVGNTTRHVKVSVQDISISTVNHTGPMMERNQYELQCDVLNVAPVQYLTVKWYKGQTLVNQTNFTDTIKTPVNKTDTLTIHPDRSDDGVQYKCEAELKLRTEGPRPPPKLLTDHLNITVFFEPIINETKLPSKVPVFRGYEMVLVCEAEGNPKPTISWNIGTNNPVYSETFTITDSTAEELSCIANNSVGTDIKHVKVVLKEDYLPLIAGLVAITVAFISVIFIFIYSIYYKTAKMGRYSLKDAKPSAQNGNIAQNGKDNTIPMKKLSQSNIFA</sequence>
<keyword evidence="2" id="KW-1133">Transmembrane helix</keyword>
<dbReference type="PANTHER" id="PTHR13771">
    <property type="entry name" value="INTERCELLULAR ADHESION MOLECULE"/>
    <property type="match status" value="1"/>
</dbReference>
<dbReference type="SUPFAM" id="SSF48726">
    <property type="entry name" value="Immunoglobulin"/>
    <property type="match status" value="5"/>
</dbReference>
<dbReference type="PROSITE" id="PS50835">
    <property type="entry name" value="IG_LIKE"/>
    <property type="match status" value="4"/>
</dbReference>
<keyword evidence="6" id="KW-1185">Reference proteome</keyword>
<dbReference type="InterPro" id="IPR013783">
    <property type="entry name" value="Ig-like_fold"/>
</dbReference>
<dbReference type="SMART" id="SM00409">
    <property type="entry name" value="IG"/>
    <property type="match status" value="4"/>
</dbReference>
<dbReference type="InterPro" id="IPR007110">
    <property type="entry name" value="Ig-like_dom"/>
</dbReference>
<evidence type="ECO:0000313" key="5">
    <source>
        <dbReference type="EMBL" id="KAK9978070.1"/>
    </source>
</evidence>
<organism evidence="5 6">
    <name type="scientific">Culter alburnus</name>
    <name type="common">Topmouth culter</name>
    <dbReference type="NCBI Taxonomy" id="194366"/>
    <lineage>
        <taxon>Eukaryota</taxon>
        <taxon>Metazoa</taxon>
        <taxon>Chordata</taxon>
        <taxon>Craniata</taxon>
        <taxon>Vertebrata</taxon>
        <taxon>Euteleostomi</taxon>
        <taxon>Actinopterygii</taxon>
        <taxon>Neopterygii</taxon>
        <taxon>Teleostei</taxon>
        <taxon>Ostariophysi</taxon>
        <taxon>Cypriniformes</taxon>
        <taxon>Xenocyprididae</taxon>
        <taxon>Xenocypridinae</taxon>
        <taxon>Culter</taxon>
    </lineage>
</organism>
<dbReference type="InterPro" id="IPR003598">
    <property type="entry name" value="Ig_sub2"/>
</dbReference>
<feature type="domain" description="Ig-like" evidence="4">
    <location>
        <begin position="418"/>
        <end position="494"/>
    </location>
</feature>
<dbReference type="SMART" id="SM00408">
    <property type="entry name" value="IGc2"/>
    <property type="match status" value="2"/>
</dbReference>
<dbReference type="GO" id="GO:0005178">
    <property type="term" value="F:integrin binding"/>
    <property type="evidence" value="ECO:0007669"/>
    <property type="project" value="InterPro"/>
</dbReference>
<feature type="domain" description="Ig-like" evidence="4">
    <location>
        <begin position="231"/>
        <end position="307"/>
    </location>
</feature>
<evidence type="ECO:0000313" key="6">
    <source>
        <dbReference type="Proteomes" id="UP001479290"/>
    </source>
</evidence>
<dbReference type="PANTHER" id="PTHR13771:SF9">
    <property type="entry name" value="INTERCELLULAR ADHESION MOLECULE 5"/>
    <property type="match status" value="1"/>
</dbReference>
<evidence type="ECO:0000259" key="4">
    <source>
        <dbReference type="PROSITE" id="PS50835"/>
    </source>
</evidence>
<feature type="transmembrane region" description="Helical" evidence="2">
    <location>
        <begin position="499"/>
        <end position="525"/>
    </location>
</feature>
<accession>A0AAW2AZL4</accession>
<dbReference type="InterPro" id="IPR013768">
    <property type="entry name" value="ICAM_N"/>
</dbReference>
<feature type="region of interest" description="Disordered" evidence="1">
    <location>
        <begin position="545"/>
        <end position="569"/>
    </location>
</feature>
<feature type="domain" description="Ig-like" evidence="4">
    <location>
        <begin position="122"/>
        <end position="219"/>
    </location>
</feature>
<dbReference type="AlphaFoldDB" id="A0AAW2AZL4"/>
<dbReference type="EMBL" id="JAWDJR010000003">
    <property type="protein sequence ID" value="KAK9978070.1"/>
    <property type="molecule type" value="Genomic_DNA"/>
</dbReference>
<name>A0AAW2AZL4_CULAL</name>
<evidence type="ECO:0000256" key="3">
    <source>
        <dbReference type="SAM" id="SignalP"/>
    </source>
</evidence>
<dbReference type="InterPro" id="IPR003599">
    <property type="entry name" value="Ig_sub"/>
</dbReference>
<feature type="signal peptide" evidence="3">
    <location>
        <begin position="1"/>
        <end position="34"/>
    </location>
</feature>
<protein>
    <recommendedName>
        <fullName evidence="4">Ig-like domain-containing protein</fullName>
    </recommendedName>
</protein>